<accession>A0A4V3DAU0</accession>
<feature type="transmembrane region" description="Helical" evidence="9">
    <location>
        <begin position="278"/>
        <end position="301"/>
    </location>
</feature>
<evidence type="ECO:0000256" key="4">
    <source>
        <dbReference type="ARBA" id="ARBA00022692"/>
    </source>
</evidence>
<feature type="transmembrane region" description="Helical" evidence="9">
    <location>
        <begin position="391"/>
        <end position="409"/>
    </location>
</feature>
<name>A0A4V3DAU0_9HYPH</name>
<dbReference type="SUPFAM" id="SSF50182">
    <property type="entry name" value="Sm-like ribonucleoproteins"/>
    <property type="match status" value="1"/>
</dbReference>
<protein>
    <submittedName>
        <fullName evidence="12">Small-conductance mechanosensitive channel</fullName>
    </submittedName>
</protein>
<dbReference type="AlphaFoldDB" id="A0A4V3DAU0"/>
<gene>
    <name evidence="12" type="ORF">ATL17_1752</name>
</gene>
<keyword evidence="3" id="KW-1003">Cell membrane</keyword>
<dbReference type="PANTHER" id="PTHR30347">
    <property type="entry name" value="POTASSIUM CHANNEL RELATED"/>
    <property type="match status" value="1"/>
</dbReference>
<dbReference type="Gene3D" id="3.30.70.100">
    <property type="match status" value="1"/>
</dbReference>
<dbReference type="PANTHER" id="PTHR30347:SF1">
    <property type="entry name" value="MECHANOSENSITIVE CHANNEL MSCK"/>
    <property type="match status" value="1"/>
</dbReference>
<feature type="coiled-coil region" evidence="7">
    <location>
        <begin position="26"/>
        <end position="63"/>
    </location>
</feature>
<feature type="transmembrane region" description="Helical" evidence="9">
    <location>
        <begin position="321"/>
        <end position="338"/>
    </location>
</feature>
<dbReference type="EMBL" id="SNYR01000002">
    <property type="protein sequence ID" value="TDQ63744.1"/>
    <property type="molecule type" value="Genomic_DNA"/>
</dbReference>
<dbReference type="Gene3D" id="1.10.287.1260">
    <property type="match status" value="1"/>
</dbReference>
<keyword evidence="5 9" id="KW-1133">Transmembrane helix</keyword>
<proteinExistence type="inferred from homology"/>
<feature type="region of interest" description="Disordered" evidence="8">
    <location>
        <begin position="102"/>
        <end position="123"/>
    </location>
</feature>
<dbReference type="Proteomes" id="UP000295391">
    <property type="component" value="Unassembled WGS sequence"/>
</dbReference>
<evidence type="ECO:0000313" key="12">
    <source>
        <dbReference type="EMBL" id="TDQ63744.1"/>
    </source>
</evidence>
<feature type="region of interest" description="Disordered" evidence="8">
    <location>
        <begin position="780"/>
        <end position="806"/>
    </location>
</feature>
<dbReference type="InterPro" id="IPR006685">
    <property type="entry name" value="MscS_channel_2nd"/>
</dbReference>
<feature type="transmembrane region" description="Helical" evidence="9">
    <location>
        <begin position="589"/>
        <end position="618"/>
    </location>
</feature>
<comment type="similarity">
    <text evidence="2">Belongs to the MscS (TC 1.A.23) family.</text>
</comment>
<dbReference type="InterPro" id="IPR023408">
    <property type="entry name" value="MscS_beta-dom_sf"/>
</dbReference>
<reference evidence="12 13" key="1">
    <citation type="submission" date="2019-03" db="EMBL/GenBank/DDBJ databases">
        <title>Genomic Encyclopedia of Type Strains, Phase III (KMG-III): the genomes of soil and plant-associated and newly described type strains.</title>
        <authorList>
            <person name="Whitman W."/>
        </authorList>
    </citation>
    <scope>NUCLEOTIDE SEQUENCE [LARGE SCALE GENOMIC DNA]</scope>
    <source>
        <strain evidence="12 13">CGMCC 1.7002</strain>
    </source>
</reference>
<dbReference type="GO" id="GO:0008381">
    <property type="term" value="F:mechanosensitive monoatomic ion channel activity"/>
    <property type="evidence" value="ECO:0007669"/>
    <property type="project" value="UniProtKB-ARBA"/>
</dbReference>
<dbReference type="InterPro" id="IPR049278">
    <property type="entry name" value="MS_channel_C"/>
</dbReference>
<dbReference type="RefSeq" id="WP_133572406.1">
    <property type="nucleotide sequence ID" value="NZ_SNYR01000002.1"/>
</dbReference>
<dbReference type="Pfam" id="PF21082">
    <property type="entry name" value="MS_channel_3rd"/>
    <property type="match status" value="1"/>
</dbReference>
<feature type="compositionally biased region" description="Basic and acidic residues" evidence="8">
    <location>
        <begin position="107"/>
        <end position="123"/>
    </location>
</feature>
<keyword evidence="7" id="KW-0175">Coiled coil</keyword>
<evidence type="ECO:0000313" key="13">
    <source>
        <dbReference type="Proteomes" id="UP000295391"/>
    </source>
</evidence>
<dbReference type="InterPro" id="IPR011014">
    <property type="entry name" value="MscS_channel_TM-2"/>
</dbReference>
<dbReference type="GO" id="GO:0005886">
    <property type="term" value="C:plasma membrane"/>
    <property type="evidence" value="ECO:0007669"/>
    <property type="project" value="UniProtKB-SubCell"/>
</dbReference>
<comment type="subcellular location">
    <subcellularLocation>
        <location evidence="1">Cell membrane</location>
        <topology evidence="1">Multi-pass membrane protein</topology>
    </subcellularLocation>
</comment>
<feature type="transmembrane region" description="Helical" evidence="9">
    <location>
        <begin position="468"/>
        <end position="492"/>
    </location>
</feature>
<evidence type="ECO:0000256" key="9">
    <source>
        <dbReference type="SAM" id="Phobius"/>
    </source>
</evidence>
<feature type="transmembrane region" description="Helical" evidence="9">
    <location>
        <begin position="350"/>
        <end position="370"/>
    </location>
</feature>
<feature type="domain" description="Mechanosensitive ion channel MscS C-terminal" evidence="11">
    <location>
        <begin position="679"/>
        <end position="762"/>
    </location>
</feature>
<feature type="transmembrane region" description="Helical" evidence="9">
    <location>
        <begin position="415"/>
        <end position="435"/>
    </location>
</feature>
<evidence type="ECO:0000259" key="11">
    <source>
        <dbReference type="Pfam" id="PF21082"/>
    </source>
</evidence>
<dbReference type="InterPro" id="IPR011066">
    <property type="entry name" value="MscS_channel_C_sf"/>
</dbReference>
<organism evidence="12 13">
    <name type="scientific">Maritalea mobilis</name>
    <dbReference type="NCBI Taxonomy" id="483324"/>
    <lineage>
        <taxon>Bacteria</taxon>
        <taxon>Pseudomonadati</taxon>
        <taxon>Pseudomonadota</taxon>
        <taxon>Alphaproteobacteria</taxon>
        <taxon>Hyphomicrobiales</taxon>
        <taxon>Devosiaceae</taxon>
        <taxon>Maritalea</taxon>
    </lineage>
</organism>
<evidence type="ECO:0000259" key="10">
    <source>
        <dbReference type="Pfam" id="PF00924"/>
    </source>
</evidence>
<evidence type="ECO:0000256" key="6">
    <source>
        <dbReference type="ARBA" id="ARBA00023136"/>
    </source>
</evidence>
<feature type="domain" description="Mechanosensitive ion channel MscS" evidence="10">
    <location>
        <begin position="605"/>
        <end position="672"/>
    </location>
</feature>
<feature type="transmembrane region" description="Helical" evidence="9">
    <location>
        <begin position="522"/>
        <end position="543"/>
    </location>
</feature>
<dbReference type="Pfam" id="PF00924">
    <property type="entry name" value="MS_channel_2nd"/>
    <property type="match status" value="1"/>
</dbReference>
<sequence>MKILSFVALSAWRSIIIPLLALAMLVSMASAQIVEVEQKLEQLDQIEIRIERIVGTIENADNDNSLINARSRLLDVQPEIEEIVKPVEDQLAVLTSQLDALGPEPAEGEKESPQIAEERKDAKDQRQDLRIVTTRAQELEQKIDAAFEEIAKLRRQVFTNRLSQRSPITIDLLASISGDSVTTFTRLQSKLRTWWAVKVAPDPRPFAIVFSFFAILLAGSVVLSKRAKSYLSSSATRLNALLRPFVSTIVPSGLLALALALGYWAIDFAALFTTELRIFVRTLFLVVFGVSFALRLSHALFAPNNSELRLLPISSFAAKRMHLLVSTLAIVHALDYLARQLGQLVNAPLAFTIGNSFLAAVLIAVLLLALARVRDKREDEVSRSLPPWVRIPLLLASIAIILAAVAGYIGLARFMAQQLVVTGTILVTAFLGYLLSHEVGKPGVLAPTRLGQWVQQRFSIEESDLDQYALFAGIGFFVLVLMAAIPAILLQWGSRVEDLVAWVRQAIIGIQIGSFEFSLASIFYGIIIFALGLAVTRVFQSWLGNTVLERTRADNGVKDSIRTGVGYVGIALSIFLGITGAGVDLGSLAIVAGALSLGIGFGLQNVVSNFVSGLIMLVERPIKVGDFVQASGFSGTVSKISVRATEINTIHNQTIIIPNADFINAPVGNWTHKIRSGRVDIPIGVAYGSDLELVREILLELAHDHDNVLKRPEPFVFFEGFGDSSINFQLRIHVNDYTIYPRVQTDLLFAIDHAFREAKVEIPFPQRDLNLRTADPKILAQLTGKGATPSKPRTRSKPKSDDKSES</sequence>
<feature type="transmembrane region" description="Helical" evidence="9">
    <location>
        <begin position="245"/>
        <end position="266"/>
    </location>
</feature>
<evidence type="ECO:0000256" key="2">
    <source>
        <dbReference type="ARBA" id="ARBA00008017"/>
    </source>
</evidence>
<evidence type="ECO:0000256" key="7">
    <source>
        <dbReference type="SAM" id="Coils"/>
    </source>
</evidence>
<feature type="transmembrane region" description="Helical" evidence="9">
    <location>
        <begin position="564"/>
        <end position="583"/>
    </location>
</feature>
<evidence type="ECO:0000256" key="3">
    <source>
        <dbReference type="ARBA" id="ARBA00022475"/>
    </source>
</evidence>
<dbReference type="SUPFAM" id="SSF82689">
    <property type="entry name" value="Mechanosensitive channel protein MscS (YggB), C-terminal domain"/>
    <property type="match status" value="1"/>
</dbReference>
<comment type="caution">
    <text evidence="12">The sequence shown here is derived from an EMBL/GenBank/DDBJ whole genome shotgun (WGS) entry which is preliminary data.</text>
</comment>
<evidence type="ECO:0000256" key="1">
    <source>
        <dbReference type="ARBA" id="ARBA00004651"/>
    </source>
</evidence>
<feature type="transmembrane region" description="Helical" evidence="9">
    <location>
        <begin position="206"/>
        <end position="224"/>
    </location>
</feature>
<dbReference type="OrthoDB" id="9799209at2"/>
<evidence type="ECO:0000256" key="8">
    <source>
        <dbReference type="SAM" id="MobiDB-lite"/>
    </source>
</evidence>
<evidence type="ECO:0000256" key="5">
    <source>
        <dbReference type="ARBA" id="ARBA00022989"/>
    </source>
</evidence>
<keyword evidence="6 9" id="KW-0472">Membrane</keyword>
<dbReference type="InterPro" id="IPR052702">
    <property type="entry name" value="MscS-like_channel"/>
</dbReference>
<dbReference type="SUPFAM" id="SSF82861">
    <property type="entry name" value="Mechanosensitive channel protein MscS (YggB), transmembrane region"/>
    <property type="match status" value="1"/>
</dbReference>
<keyword evidence="13" id="KW-1185">Reference proteome</keyword>
<keyword evidence="4 9" id="KW-0812">Transmembrane</keyword>
<dbReference type="Gene3D" id="2.30.30.60">
    <property type="match status" value="1"/>
</dbReference>
<dbReference type="InterPro" id="IPR010920">
    <property type="entry name" value="LSM_dom_sf"/>
</dbReference>